<reference evidence="2 3" key="1">
    <citation type="submission" date="2019-08" db="EMBL/GenBank/DDBJ databases">
        <authorList>
            <person name="Liang Q."/>
        </authorList>
    </citation>
    <scope>NUCLEOTIDE SEQUENCE [LARGE SCALE GENOMIC DNA]</scope>
    <source>
        <strain evidence="2 3">V1718</strain>
    </source>
</reference>
<evidence type="ECO:0000313" key="3">
    <source>
        <dbReference type="Proteomes" id="UP000321595"/>
    </source>
</evidence>
<feature type="chain" id="PRO_5022706177" evidence="1">
    <location>
        <begin position="23"/>
        <end position="663"/>
    </location>
</feature>
<dbReference type="RefSeq" id="WP_146961323.1">
    <property type="nucleotide sequence ID" value="NZ_CP042467.1"/>
</dbReference>
<gene>
    <name evidence="2" type="ORF">FRD01_15845</name>
</gene>
<sequence length="663" mass="73086">MKALRASILAGLVCFVPGQAFAWDYLEHAWLTDYSCHHAQEMLAERLEAEFDPDLAARYVALGVACPADWQKPYCKDGRKEAVSAINHLSPEDLEDGVHPMSLGDYSAFGDHVSRFGPVPGMPNAREHGLIHHTLMWMVYDGAAGGTLETVAETACDTEVAEFEQNQAQVNAALKDFKARGEWPEIPHKLLHPGIRAAPELGPQDPSAAFSFYNPHYLDLVLRNHTHFGDLAYSAWTGFHSAALEVSGRTCEASLDYSAEELEDLIEDIAGFQEDVWESLSPAGQVSEACRLLNHALSQRIDAWIQRAPASKSDPVKEYLAQGVPKEVLPALFGLVLEASGLHYLQDGLASGHMRTIRSRESLIEVRHDHDNDNLEGVVAVMDTRHQRHSYWAFGDKFLIGPPNSMPCLMDWDTLDRVLYPIPEMLTTCTLQHQRGILAASTTASLVDWALGGPVYEESGACGPVATAEGFICRALPVRATLVSGLQGSRMEPEPLVHGTIPVPPRDYAYESLSIRAGLEIPSNVLQLGVSITFLEQLDYMGHFLTSWRAGLSTTLGEGNENQWVADYAYQFHFRLSARFMFDAAPFVFAGLRNIDDVDFFAGVGPSFGITALPEGWINLPLEIGLTYRLPLVMFSSENGFFSATDIIDGHWIQFGIGLAYSH</sequence>
<dbReference type="EMBL" id="CP042467">
    <property type="protein sequence ID" value="QED28680.1"/>
    <property type="molecule type" value="Genomic_DNA"/>
</dbReference>
<dbReference type="Proteomes" id="UP000321595">
    <property type="component" value="Chromosome"/>
</dbReference>
<protein>
    <submittedName>
        <fullName evidence="2">Uncharacterized protein</fullName>
    </submittedName>
</protein>
<evidence type="ECO:0000256" key="1">
    <source>
        <dbReference type="SAM" id="SignalP"/>
    </source>
</evidence>
<feature type="signal peptide" evidence="1">
    <location>
        <begin position="1"/>
        <end position="22"/>
    </location>
</feature>
<name>A0A5B8XSM7_9DELT</name>
<dbReference type="AlphaFoldDB" id="A0A5B8XSM7"/>
<evidence type="ECO:0000313" key="2">
    <source>
        <dbReference type="EMBL" id="QED28680.1"/>
    </source>
</evidence>
<dbReference type="KEGG" id="bbae:FRD01_15845"/>
<proteinExistence type="predicted"/>
<dbReference type="OrthoDB" id="5525494at2"/>
<keyword evidence="3" id="KW-1185">Reference proteome</keyword>
<accession>A0A5B8XSM7</accession>
<keyword evidence="1" id="KW-0732">Signal</keyword>
<organism evidence="2 3">
    <name type="scientific">Microvenator marinus</name>
    <dbReference type="NCBI Taxonomy" id="2600177"/>
    <lineage>
        <taxon>Bacteria</taxon>
        <taxon>Deltaproteobacteria</taxon>
        <taxon>Bradymonadales</taxon>
        <taxon>Microvenatoraceae</taxon>
        <taxon>Microvenator</taxon>
    </lineage>
</organism>